<feature type="region of interest" description="Disordered" evidence="7">
    <location>
        <begin position="15"/>
        <end position="56"/>
    </location>
</feature>
<evidence type="ECO:0000256" key="4">
    <source>
        <dbReference type="ARBA" id="ARBA00023163"/>
    </source>
</evidence>
<evidence type="ECO:0000256" key="2">
    <source>
        <dbReference type="ARBA" id="ARBA00023015"/>
    </source>
</evidence>
<feature type="region of interest" description="Disordered" evidence="7">
    <location>
        <begin position="893"/>
        <end position="925"/>
    </location>
</feature>
<dbReference type="STRING" id="401625.A0A0P1BRG0"/>
<feature type="region of interest" description="Disordered" evidence="7">
    <location>
        <begin position="451"/>
        <end position="500"/>
    </location>
</feature>
<keyword evidence="4" id="KW-0804">Transcription</keyword>
<comment type="subcellular location">
    <subcellularLocation>
        <location evidence="1 6">Nucleus</location>
    </subcellularLocation>
</comment>
<dbReference type="PANTHER" id="PTHR45881">
    <property type="entry name" value="CHECKPOINT SUPPRESSOR 1-LIKE, ISOFORM A-RELATED"/>
    <property type="match status" value="1"/>
</dbReference>
<dbReference type="Gene3D" id="1.10.10.10">
    <property type="entry name" value="Winged helix-like DNA-binding domain superfamily/Winged helix DNA-binding domain"/>
    <property type="match status" value="1"/>
</dbReference>
<feature type="region of interest" description="Disordered" evidence="7">
    <location>
        <begin position="512"/>
        <end position="545"/>
    </location>
</feature>
<feature type="compositionally biased region" description="Polar residues" evidence="7">
    <location>
        <begin position="656"/>
        <end position="666"/>
    </location>
</feature>
<feature type="region of interest" description="Disordered" evidence="7">
    <location>
        <begin position="947"/>
        <end position="1005"/>
    </location>
</feature>
<dbReference type="SUPFAM" id="SSF46785">
    <property type="entry name" value="Winged helix' DNA-binding domain"/>
    <property type="match status" value="1"/>
</dbReference>
<accession>A0A0P1BRG0</accession>
<dbReference type="PROSITE" id="PS50039">
    <property type="entry name" value="FORK_HEAD_3"/>
    <property type="match status" value="1"/>
</dbReference>
<feature type="compositionally biased region" description="Polar residues" evidence="7">
    <location>
        <begin position="947"/>
        <end position="968"/>
    </location>
</feature>
<dbReference type="EMBL" id="CCYA01000275">
    <property type="protein sequence ID" value="CEH18525.1"/>
    <property type="molecule type" value="Genomic_DNA"/>
</dbReference>
<feature type="DNA-binding region" description="Fork-head" evidence="6">
    <location>
        <begin position="291"/>
        <end position="369"/>
    </location>
</feature>
<feature type="compositionally biased region" description="Low complexity" evidence="7">
    <location>
        <begin position="16"/>
        <end position="25"/>
    </location>
</feature>
<dbReference type="InterPro" id="IPR030456">
    <property type="entry name" value="TF_fork_head_CS_2"/>
</dbReference>
<keyword evidence="2" id="KW-0805">Transcription regulation</keyword>
<dbReference type="GO" id="GO:0000978">
    <property type="term" value="F:RNA polymerase II cis-regulatory region sequence-specific DNA binding"/>
    <property type="evidence" value="ECO:0007669"/>
    <property type="project" value="TreeGrafter"/>
</dbReference>
<dbReference type="InterPro" id="IPR036390">
    <property type="entry name" value="WH_DNA-bd_sf"/>
</dbReference>
<feature type="region of interest" description="Disordered" evidence="7">
    <location>
        <begin position="386"/>
        <end position="432"/>
    </location>
</feature>
<dbReference type="InterPro" id="IPR001766">
    <property type="entry name" value="Fork_head_dom"/>
</dbReference>
<feature type="compositionally biased region" description="Basic and acidic residues" evidence="7">
    <location>
        <begin position="994"/>
        <end position="1005"/>
    </location>
</feature>
<feature type="region of interest" description="Disordered" evidence="7">
    <location>
        <begin position="631"/>
        <end position="666"/>
    </location>
</feature>
<evidence type="ECO:0000256" key="7">
    <source>
        <dbReference type="SAM" id="MobiDB-lite"/>
    </source>
</evidence>
<feature type="region of interest" description="Disordered" evidence="7">
    <location>
        <begin position="200"/>
        <end position="230"/>
    </location>
</feature>
<feature type="compositionally biased region" description="Polar residues" evidence="7">
    <location>
        <begin position="167"/>
        <end position="176"/>
    </location>
</feature>
<feature type="region of interest" description="Disordered" evidence="7">
    <location>
        <begin position="763"/>
        <end position="822"/>
    </location>
</feature>
<dbReference type="InterPro" id="IPR036388">
    <property type="entry name" value="WH-like_DNA-bd_sf"/>
</dbReference>
<evidence type="ECO:0000256" key="3">
    <source>
        <dbReference type="ARBA" id="ARBA00023125"/>
    </source>
</evidence>
<name>A0A0P1BRG0_9BASI</name>
<feature type="compositionally biased region" description="Polar residues" evidence="7">
    <location>
        <begin position="394"/>
        <end position="409"/>
    </location>
</feature>
<protein>
    <submittedName>
        <fullName evidence="9">Fork head transcription factor sep1</fullName>
    </submittedName>
</protein>
<dbReference type="GO" id="GO:0005634">
    <property type="term" value="C:nucleus"/>
    <property type="evidence" value="ECO:0007669"/>
    <property type="project" value="UniProtKB-SubCell"/>
</dbReference>
<reference evidence="9 10" key="1">
    <citation type="submission" date="2014-09" db="EMBL/GenBank/DDBJ databases">
        <authorList>
            <person name="Magalhaes I.L.F."/>
            <person name="Oliveira U."/>
            <person name="Santos F.R."/>
            <person name="Vidigal T.H.D.A."/>
            <person name="Brescovit A.D."/>
            <person name="Santos A.J."/>
        </authorList>
    </citation>
    <scope>NUCLEOTIDE SEQUENCE [LARGE SCALE GENOMIC DNA]</scope>
</reference>
<sequence length="1005" mass="105038">MTTREHYDYMLHGLEPTTATPAATTDGEASAPWHGATGETSWRPASASASEPAQSDVQMLRVGASYNTSPLSARHHSGLVPASPDLLALDLQGAGGGECTPFAARRGLLFPESGSNTPSAAPGYPMSAAALAEVLAGGGSLSMSPELVDTFSHGPTLATSPAKGSESPETPGSSLASALGVPLPGSRARLSADTSAMIHALGPSQSPAGSRPNSSQPYHGSPSTDGGMGGTVVDAHAKVGRSIWDNEDGSRIVRLVSEELQQALDSGALQEAPKPRFYRLLPGWGTLKTRPSQVSYAGLIGQAILLSSDGKLSLNEIYNWISASYPYYVRGDRGWQNSIRHNLSLNKSFIKVERGPDMPGKGGFWSIQPGHESRFRCGLYFPNASDNEGAKSPARSSAQLDTQGMQAESGSEKPLLRMDVSPSALPEPSVMTSLPETASLQISTADLEGGWESTVPSAKHQRVGSENAPILARTSTSRPASTSSTGRRKRAGPPDAHYSEMVNHHPYDADPIASGRWSAPQRRRRTNVREGPVPGDTPVSSGGPDIAWMGPSHRHNEASVSQASNASIVYVPTSSSWDTNTPARHGQPAFDVSSGHGSTHVSAVPMLTDSASSPPSSPILGMSGMIDLGKGGMHQHSAASDGAKAGMYKPTRDGRLSSNDLRGSQQIDDNAHDHLHYSVSQSQASAAGASYDLNSVFNYWTSIPAASPGQDSPQAPQQASPLASIGNRFKQPHSQMQFPGLHAQSSRYTGSPLRRSQRGYEMEIGSPPKLLSTESPVSSLRISGPKAGPASARRSTSPLADETESPNTAKGAATGPVEAGGRPLIGLGTHRSSGDALSNLEMVTPSRPGLATSAAGSSSVLHSSTLGGAMGTPNSTGLNRWLFTPGLRRFTPTQTPARGLGVQQSSLGGPTPISMSRTAGTTSDDPFDYGGDLTHALDVTMALPSTSMSPMSQSLGAQHSSGMLSSGLTDGLSPLRPFAYSNAAGLQQLQQDQQQRETQERQKHH</sequence>
<evidence type="ECO:0000256" key="6">
    <source>
        <dbReference type="PROSITE-ProRule" id="PRU00089"/>
    </source>
</evidence>
<dbReference type="PRINTS" id="PR00053">
    <property type="entry name" value="FORKHEAD"/>
</dbReference>
<feature type="domain" description="Fork-head" evidence="8">
    <location>
        <begin position="291"/>
        <end position="369"/>
    </location>
</feature>
<dbReference type="CDD" id="cd00059">
    <property type="entry name" value="FH_FOX"/>
    <property type="match status" value="1"/>
</dbReference>
<dbReference type="FunFam" id="1.10.10.10:FF:000135">
    <property type="entry name" value="forkhead box protein G1"/>
    <property type="match status" value="1"/>
</dbReference>
<keyword evidence="10" id="KW-1185">Reference proteome</keyword>
<evidence type="ECO:0000313" key="10">
    <source>
        <dbReference type="Proteomes" id="UP000054845"/>
    </source>
</evidence>
<dbReference type="Pfam" id="PF00250">
    <property type="entry name" value="Forkhead"/>
    <property type="match status" value="1"/>
</dbReference>
<dbReference type="GO" id="GO:0000981">
    <property type="term" value="F:DNA-binding transcription factor activity, RNA polymerase II-specific"/>
    <property type="evidence" value="ECO:0007669"/>
    <property type="project" value="TreeGrafter"/>
</dbReference>
<dbReference type="AlphaFoldDB" id="A0A0P1BRG0"/>
<evidence type="ECO:0000313" key="9">
    <source>
        <dbReference type="EMBL" id="CEH18525.1"/>
    </source>
</evidence>
<dbReference type="PANTHER" id="PTHR45881:SF1">
    <property type="entry name" value="FORK HEAD PROTEIN HOMOLOG 2"/>
    <property type="match status" value="1"/>
</dbReference>
<dbReference type="Proteomes" id="UP000054845">
    <property type="component" value="Unassembled WGS sequence"/>
</dbReference>
<evidence type="ECO:0000259" key="8">
    <source>
        <dbReference type="PROSITE" id="PS50039"/>
    </source>
</evidence>
<feature type="compositionally biased region" description="Low complexity" evidence="7">
    <location>
        <begin position="473"/>
        <end position="485"/>
    </location>
</feature>
<dbReference type="SMART" id="SM00339">
    <property type="entry name" value="FH"/>
    <property type="match status" value="1"/>
</dbReference>
<feature type="region of interest" description="Disordered" evidence="7">
    <location>
        <begin position="146"/>
        <end position="181"/>
    </location>
</feature>
<dbReference type="OrthoDB" id="5954824at2759"/>
<evidence type="ECO:0000256" key="5">
    <source>
        <dbReference type="ARBA" id="ARBA00023242"/>
    </source>
</evidence>
<feature type="compositionally biased region" description="Polar residues" evidence="7">
    <location>
        <begin position="893"/>
        <end position="924"/>
    </location>
</feature>
<feature type="compositionally biased region" description="Low complexity" evidence="7">
    <location>
        <begin position="44"/>
        <end position="55"/>
    </location>
</feature>
<dbReference type="PROSITE" id="PS00658">
    <property type="entry name" value="FORK_HEAD_2"/>
    <property type="match status" value="1"/>
</dbReference>
<feature type="compositionally biased region" description="Polar residues" evidence="7">
    <location>
        <begin position="772"/>
        <end position="781"/>
    </location>
</feature>
<feature type="compositionally biased region" description="Polar residues" evidence="7">
    <location>
        <begin position="203"/>
        <end position="224"/>
    </location>
</feature>
<keyword evidence="5 6" id="KW-0539">Nucleus</keyword>
<proteinExistence type="predicted"/>
<keyword evidence="3 6" id="KW-0238">DNA-binding</keyword>
<evidence type="ECO:0000256" key="1">
    <source>
        <dbReference type="ARBA" id="ARBA00004123"/>
    </source>
</evidence>
<organism evidence="9 10">
    <name type="scientific">Ceraceosorus bombacis</name>
    <dbReference type="NCBI Taxonomy" id="401625"/>
    <lineage>
        <taxon>Eukaryota</taxon>
        <taxon>Fungi</taxon>
        <taxon>Dikarya</taxon>
        <taxon>Basidiomycota</taxon>
        <taxon>Ustilaginomycotina</taxon>
        <taxon>Exobasidiomycetes</taxon>
        <taxon>Ceraceosorales</taxon>
        <taxon>Ceraceosoraceae</taxon>
        <taxon>Ceraceosorus</taxon>
    </lineage>
</organism>